<dbReference type="OrthoDB" id="1717591at2759"/>
<dbReference type="GO" id="GO:0072318">
    <property type="term" value="P:clathrin coat disassembly"/>
    <property type="evidence" value="ECO:0007669"/>
    <property type="project" value="TreeGrafter"/>
</dbReference>
<dbReference type="PANTHER" id="PTHR23172:SF19">
    <property type="entry name" value="J DOMAIN-CONTAINING PROTEIN"/>
    <property type="match status" value="1"/>
</dbReference>
<evidence type="ECO:0000256" key="2">
    <source>
        <dbReference type="SAM" id="MobiDB-lite"/>
    </source>
</evidence>
<feature type="compositionally biased region" description="Low complexity" evidence="2">
    <location>
        <begin position="568"/>
        <end position="583"/>
    </location>
</feature>
<dbReference type="EMBL" id="SZYD01000017">
    <property type="protein sequence ID" value="KAD3067777.1"/>
    <property type="molecule type" value="Genomic_DNA"/>
</dbReference>
<proteinExistence type="predicted"/>
<dbReference type="InterPro" id="IPR036869">
    <property type="entry name" value="J_dom_sf"/>
</dbReference>
<dbReference type="GO" id="GO:0031982">
    <property type="term" value="C:vesicle"/>
    <property type="evidence" value="ECO:0007669"/>
    <property type="project" value="TreeGrafter"/>
</dbReference>
<feature type="compositionally biased region" description="Polar residues" evidence="2">
    <location>
        <begin position="410"/>
        <end position="440"/>
    </location>
</feature>
<dbReference type="Gene3D" id="1.10.287.110">
    <property type="entry name" value="DnaJ domain"/>
    <property type="match status" value="1"/>
</dbReference>
<feature type="region of interest" description="Disordered" evidence="2">
    <location>
        <begin position="1"/>
        <end position="96"/>
    </location>
</feature>
<evidence type="ECO:0000313" key="4">
    <source>
        <dbReference type="EMBL" id="KAD3067777.1"/>
    </source>
</evidence>
<evidence type="ECO:0000256" key="1">
    <source>
        <dbReference type="ARBA" id="ARBA00023054"/>
    </source>
</evidence>
<feature type="compositionally biased region" description="Polar residues" evidence="2">
    <location>
        <begin position="133"/>
        <end position="142"/>
    </location>
</feature>
<feature type="compositionally biased region" description="Basic and acidic residues" evidence="2">
    <location>
        <begin position="304"/>
        <end position="313"/>
    </location>
</feature>
<feature type="compositionally biased region" description="Basic and acidic residues" evidence="2">
    <location>
        <begin position="584"/>
        <end position="648"/>
    </location>
</feature>
<feature type="compositionally biased region" description="Polar residues" evidence="2">
    <location>
        <begin position="709"/>
        <end position="737"/>
    </location>
</feature>
<feature type="region of interest" description="Disordered" evidence="2">
    <location>
        <begin position="227"/>
        <end position="365"/>
    </location>
</feature>
<evidence type="ECO:0000313" key="5">
    <source>
        <dbReference type="Proteomes" id="UP000326396"/>
    </source>
</evidence>
<reference evidence="4 5" key="1">
    <citation type="submission" date="2019-05" db="EMBL/GenBank/DDBJ databases">
        <title>Mikania micrantha, genome provides insights into the molecular mechanism of rapid growth.</title>
        <authorList>
            <person name="Liu B."/>
        </authorList>
    </citation>
    <scope>NUCLEOTIDE SEQUENCE [LARGE SCALE GENOMIC DNA]</scope>
    <source>
        <strain evidence="4">NLD-2019</strain>
        <tissue evidence="4">Leaf</tissue>
    </source>
</reference>
<protein>
    <recommendedName>
        <fullName evidence="3">J domain-containing protein</fullName>
    </recommendedName>
</protein>
<dbReference type="GO" id="GO:0030276">
    <property type="term" value="F:clathrin binding"/>
    <property type="evidence" value="ECO:0007669"/>
    <property type="project" value="TreeGrafter"/>
</dbReference>
<dbReference type="FunFam" id="1.10.287.110:FF:000009">
    <property type="entry name" value="Auxilin-related protein 1"/>
    <property type="match status" value="1"/>
</dbReference>
<feature type="region of interest" description="Disordered" evidence="2">
    <location>
        <begin position="752"/>
        <end position="802"/>
    </location>
</feature>
<dbReference type="GO" id="GO:0072583">
    <property type="term" value="P:clathrin-dependent endocytosis"/>
    <property type="evidence" value="ECO:0007669"/>
    <property type="project" value="TreeGrafter"/>
</dbReference>
<feature type="compositionally biased region" description="Polar residues" evidence="2">
    <location>
        <begin position="78"/>
        <end position="95"/>
    </location>
</feature>
<dbReference type="SUPFAM" id="SSF46565">
    <property type="entry name" value="Chaperone J-domain"/>
    <property type="match status" value="1"/>
</dbReference>
<dbReference type="AlphaFoldDB" id="A0A5N6M1M9"/>
<dbReference type="InterPro" id="IPR001623">
    <property type="entry name" value="DnaJ_domain"/>
</dbReference>
<keyword evidence="1" id="KW-0175">Coiled coil</keyword>
<evidence type="ECO:0000259" key="3">
    <source>
        <dbReference type="PROSITE" id="PS50076"/>
    </source>
</evidence>
<dbReference type="Proteomes" id="UP000326396">
    <property type="component" value="Linkage Group LG7"/>
</dbReference>
<feature type="region of interest" description="Disordered" evidence="2">
    <location>
        <begin position="133"/>
        <end position="214"/>
    </location>
</feature>
<feature type="compositionally biased region" description="Polar residues" evidence="2">
    <location>
        <begin position="314"/>
        <end position="323"/>
    </location>
</feature>
<feature type="region of interest" description="Disordered" evidence="2">
    <location>
        <begin position="381"/>
        <end position="737"/>
    </location>
</feature>
<keyword evidence="5" id="KW-1185">Reference proteome</keyword>
<comment type="caution">
    <text evidence="4">The sequence shown here is derived from an EMBL/GenBank/DDBJ whole genome shotgun (WGS) entry which is preliminary data.</text>
</comment>
<dbReference type="PROSITE" id="PS50076">
    <property type="entry name" value="DNAJ_2"/>
    <property type="match status" value="1"/>
</dbReference>
<feature type="compositionally biased region" description="Polar residues" evidence="2">
    <location>
        <begin position="341"/>
        <end position="363"/>
    </location>
</feature>
<feature type="compositionally biased region" description="Pro residues" evidence="2">
    <location>
        <begin position="386"/>
        <end position="398"/>
    </location>
</feature>
<dbReference type="GO" id="GO:0005737">
    <property type="term" value="C:cytoplasm"/>
    <property type="evidence" value="ECO:0007669"/>
    <property type="project" value="TreeGrafter"/>
</dbReference>
<name>A0A5N6M1M9_9ASTR</name>
<gene>
    <name evidence="4" type="ORF">E3N88_35657</name>
</gene>
<sequence>MDDFGILARDFGFRPQGKSAPMKSDGGDLRSRPPSSSSPFAADDDRIFNDVFGGPPKFNNNNPRSTPAMSPIDYDSIFKNSSSNEAKTKSASSNLPVYDKPVYDDDIFEGLPGVKSKSMYSASTRYEDNIFASMNASPPKRSQQSDHFDDLLGNLGRTEKVDPPSHKAARSPSGLDDLLPGFGSGGPASGNRSDSESVPVPTNNTKAASETIDDPFVVLESTSTPIASSQGAFIDPLKPIPKVSKSQSTNAGRSSVKSGMFDDLDPLHEFGKTAPAFSSENNNIKKDQSSSKEGLSMGRSKSSTRREPTEKSSFKYSDSQSQKVHVEDFQQPVFDMPPVNRATSPPSYTESNSQADMSPSSDEYVQVDDDIWLTVAEIPLFTQPTRAPPPSRPPPPIPRHSSKSERVHFASNTRLSGNDSPNYAKYSQSSNPFNSPSKSHMASPLDEFESFAMGGTQNNGENNAYGEEIDSNSAAAAMKDAMDKAEAKFRHAKELREREHARASRNKEPVIPQKDEVSTDEETKRQQREREEQEREKVRLERERQAVERATREARERAAAEAREKASAEAQLKAQRAAVQRAQAEARERAAVDAKERAERAAREAQERASAEASEKAAADAREKAAREKAAVARSEAEARRRAERAAVERVAAQARERAAAEARDRAAAAAAAKINQQKNDNDLESFFSSRPSSAPRPRPTSDPASDPLSQNRRGQEGSQKTSTTGVSSSMKKASSTTNIADDLSSIFGAAPSAGEFQDVEGETEERRRARLERHQRTQERAAKALAEKNNRDLQSQREQEERHRISETLDIEIKRWAAGKEGNLRALLSTLQYVLWPGCGWQPVSLTDLITGANVKKAYRKATLCIHPDKVQQKGANLQQKYVAEKVFDLLKEAWNKFNSEELF</sequence>
<feature type="compositionally biased region" description="Basic and acidic residues" evidence="2">
    <location>
        <begin position="765"/>
        <end position="802"/>
    </location>
</feature>
<feature type="domain" description="J" evidence="3">
    <location>
        <begin position="840"/>
        <end position="904"/>
    </location>
</feature>
<feature type="compositionally biased region" description="Basic and acidic residues" evidence="2">
    <location>
        <begin position="655"/>
        <end position="667"/>
    </location>
</feature>
<feature type="compositionally biased region" description="Polar residues" evidence="2">
    <location>
        <begin position="244"/>
        <end position="257"/>
    </location>
</feature>
<dbReference type="PANTHER" id="PTHR23172">
    <property type="entry name" value="AUXILIN/CYCLIN G-ASSOCIATED KINASE-RELATED"/>
    <property type="match status" value="1"/>
</dbReference>
<organism evidence="4 5">
    <name type="scientific">Mikania micrantha</name>
    <name type="common">bitter vine</name>
    <dbReference type="NCBI Taxonomy" id="192012"/>
    <lineage>
        <taxon>Eukaryota</taxon>
        <taxon>Viridiplantae</taxon>
        <taxon>Streptophyta</taxon>
        <taxon>Embryophyta</taxon>
        <taxon>Tracheophyta</taxon>
        <taxon>Spermatophyta</taxon>
        <taxon>Magnoliopsida</taxon>
        <taxon>eudicotyledons</taxon>
        <taxon>Gunneridae</taxon>
        <taxon>Pentapetalae</taxon>
        <taxon>asterids</taxon>
        <taxon>campanulids</taxon>
        <taxon>Asterales</taxon>
        <taxon>Asteraceae</taxon>
        <taxon>Asteroideae</taxon>
        <taxon>Heliantheae alliance</taxon>
        <taxon>Eupatorieae</taxon>
        <taxon>Mikania</taxon>
    </lineage>
</organism>
<feature type="compositionally biased region" description="Basic and acidic residues" evidence="2">
    <location>
        <begin position="480"/>
        <end position="567"/>
    </location>
</feature>
<accession>A0A5N6M1M9</accession>